<organism evidence="2">
    <name type="scientific">Schizaphis graminum</name>
    <name type="common">Green bug aphid</name>
    <dbReference type="NCBI Taxonomy" id="13262"/>
    <lineage>
        <taxon>Eukaryota</taxon>
        <taxon>Metazoa</taxon>
        <taxon>Ecdysozoa</taxon>
        <taxon>Arthropoda</taxon>
        <taxon>Hexapoda</taxon>
        <taxon>Insecta</taxon>
        <taxon>Pterygota</taxon>
        <taxon>Neoptera</taxon>
        <taxon>Paraneoptera</taxon>
        <taxon>Hemiptera</taxon>
        <taxon>Sternorrhyncha</taxon>
        <taxon>Aphidomorpha</taxon>
        <taxon>Aphidoidea</taxon>
        <taxon>Aphididae</taxon>
        <taxon>Aphidini</taxon>
        <taxon>Schizaphis</taxon>
    </lineage>
</organism>
<keyword evidence="1" id="KW-0812">Transmembrane</keyword>
<accession>A0A2S2PFE1</accession>
<proteinExistence type="predicted"/>
<gene>
    <name evidence="2" type="ORF">g.86843</name>
</gene>
<protein>
    <submittedName>
        <fullName evidence="2">Uncharacterized protein</fullName>
    </submittedName>
</protein>
<evidence type="ECO:0000256" key="1">
    <source>
        <dbReference type="SAM" id="Phobius"/>
    </source>
</evidence>
<evidence type="ECO:0000313" key="2">
    <source>
        <dbReference type="EMBL" id="MBY28132.1"/>
    </source>
</evidence>
<name>A0A2S2PFE1_SCHGA</name>
<keyword evidence="1" id="KW-1133">Transmembrane helix</keyword>
<feature type="transmembrane region" description="Helical" evidence="1">
    <location>
        <begin position="69"/>
        <end position="92"/>
    </location>
</feature>
<dbReference type="EMBL" id="GGMR01015513">
    <property type="protein sequence ID" value="MBY28132.1"/>
    <property type="molecule type" value="Transcribed_RNA"/>
</dbReference>
<reference evidence="2" key="1">
    <citation type="submission" date="2018-04" db="EMBL/GenBank/DDBJ databases">
        <title>Transcriptome of Schizaphis graminum biotype I.</title>
        <authorList>
            <person name="Scully E.D."/>
            <person name="Geib S.M."/>
            <person name="Palmer N.A."/>
            <person name="Koch K."/>
            <person name="Bradshaw J."/>
            <person name="Heng-Moss T."/>
            <person name="Sarath G."/>
        </authorList>
    </citation>
    <scope>NUCLEOTIDE SEQUENCE</scope>
</reference>
<keyword evidence="1" id="KW-0472">Membrane</keyword>
<dbReference type="AlphaFoldDB" id="A0A2S2PFE1"/>
<sequence length="108" mass="12210">MTFNRSSASPSVRVGVEKRHYTVRVRAYRALPSVEIITTSKLIPLKLNTFNSGRRQSHDIAVSVCVETVYNFISVTLGCWISFLYIYTYIYLINTLDGGRMAGRIGLD</sequence>